<dbReference type="InterPro" id="IPR026838">
    <property type="entry name" value="YheC/D"/>
</dbReference>
<name>A0A089M1D2_9BACL</name>
<dbReference type="Proteomes" id="UP000029507">
    <property type="component" value="Chromosome"/>
</dbReference>
<evidence type="ECO:0008006" key="3">
    <source>
        <dbReference type="Google" id="ProtNLM"/>
    </source>
</evidence>
<sequence length="358" mass="39923">MEHRLVGILLNAAAHDGIPRGRTGWESLDLYEKGAAAYGLKACFLKLSELDLASGRCLAYIRTARRLVKTTVPIPGVIHNRAIYPPGSTATERLSARGIRVFNLHTRYPKDEIHQLLMNEPGLVPHLPDTESGIEGLRNMLERHSDLILKPRRGSVGRGIMRLRRDNVGWIWEFLSKGQVEYVRLPSPEVPSALLLRIHEGSYLVQERLPLAEAENQPFDLRVTVQRGFGGEWAVTGLFAKLAPPGSFVSNIARGGEAAEAVSVLEKVFTPREAAHYRMGAADLALRVVRTLERSLPGLADVGLDIGVTRDGKLYFIECNGRDQRYGFFKAGLASAWKDSYRRPMAYARHLLDQDVRE</sequence>
<dbReference type="Gene3D" id="3.30.1490.20">
    <property type="entry name" value="ATP-grasp fold, A domain"/>
    <property type="match status" value="1"/>
</dbReference>
<dbReference type="KEGG" id="pste:PSTEL_21435"/>
<evidence type="ECO:0000313" key="1">
    <source>
        <dbReference type="EMBL" id="AIQ65303.1"/>
    </source>
</evidence>
<accession>A0A089M1D2</accession>
<dbReference type="SUPFAM" id="SSF56059">
    <property type="entry name" value="Glutathione synthetase ATP-binding domain-like"/>
    <property type="match status" value="1"/>
</dbReference>
<dbReference type="GO" id="GO:0005524">
    <property type="term" value="F:ATP binding"/>
    <property type="evidence" value="ECO:0007669"/>
    <property type="project" value="InterPro"/>
</dbReference>
<gene>
    <name evidence="1" type="ORF">PSTEL_21435</name>
</gene>
<dbReference type="RefSeq" id="WP_038698248.1">
    <property type="nucleotide sequence ID" value="NZ_CP009286.1"/>
</dbReference>
<dbReference type="HOGENOM" id="CLU_044334_0_0_9"/>
<protein>
    <recommendedName>
        <fullName evidence="3">ATP-grasp domain-containing protein</fullName>
    </recommendedName>
</protein>
<dbReference type="OrthoDB" id="7869153at2"/>
<organism evidence="1 2">
    <name type="scientific">Paenibacillus stellifer</name>
    <dbReference type="NCBI Taxonomy" id="169760"/>
    <lineage>
        <taxon>Bacteria</taxon>
        <taxon>Bacillati</taxon>
        <taxon>Bacillota</taxon>
        <taxon>Bacilli</taxon>
        <taxon>Bacillales</taxon>
        <taxon>Paenibacillaceae</taxon>
        <taxon>Paenibacillus</taxon>
    </lineage>
</organism>
<dbReference type="Pfam" id="PF14398">
    <property type="entry name" value="ATPgrasp_YheCD"/>
    <property type="match status" value="1"/>
</dbReference>
<evidence type="ECO:0000313" key="2">
    <source>
        <dbReference type="Proteomes" id="UP000029507"/>
    </source>
</evidence>
<keyword evidence="2" id="KW-1185">Reference proteome</keyword>
<dbReference type="STRING" id="169760.PSTEL_21435"/>
<reference evidence="1 2" key="1">
    <citation type="submission" date="2014-08" db="EMBL/GenBank/DDBJ databases">
        <title>Comparative genomics of the Paenibacillus odorifer group.</title>
        <authorList>
            <person name="den Bakker H.C."/>
            <person name="Tsai Y.-C."/>
            <person name="Martin N."/>
            <person name="Korlach J."/>
            <person name="Wiedmann M."/>
        </authorList>
    </citation>
    <scope>NUCLEOTIDE SEQUENCE [LARGE SCALE GENOMIC DNA]</scope>
    <source>
        <strain evidence="1 2">DSM 14472</strain>
    </source>
</reference>
<dbReference type="AlphaFoldDB" id="A0A089M1D2"/>
<dbReference type="EMBL" id="CP009286">
    <property type="protein sequence ID" value="AIQ65303.1"/>
    <property type="molecule type" value="Genomic_DNA"/>
</dbReference>
<proteinExistence type="predicted"/>
<dbReference type="Gene3D" id="3.30.470.20">
    <property type="entry name" value="ATP-grasp fold, B domain"/>
    <property type="match status" value="1"/>
</dbReference>
<dbReference type="InterPro" id="IPR013815">
    <property type="entry name" value="ATP_grasp_subdomain_1"/>
</dbReference>